<keyword evidence="4" id="KW-0472">Membrane</keyword>
<dbReference type="Pfam" id="PF04234">
    <property type="entry name" value="CopC"/>
    <property type="match status" value="1"/>
</dbReference>
<evidence type="ECO:0000313" key="6">
    <source>
        <dbReference type="EMBL" id="GGF13184.1"/>
    </source>
</evidence>
<feature type="transmembrane region" description="Helical" evidence="4">
    <location>
        <begin position="227"/>
        <end position="250"/>
    </location>
</feature>
<dbReference type="GO" id="GO:0005507">
    <property type="term" value="F:copper ion binding"/>
    <property type="evidence" value="ECO:0007669"/>
    <property type="project" value="InterPro"/>
</dbReference>
<organism evidence="6 7">
    <name type="scientific">Subtercola lobariae</name>
    <dbReference type="NCBI Taxonomy" id="1588641"/>
    <lineage>
        <taxon>Bacteria</taxon>
        <taxon>Bacillati</taxon>
        <taxon>Actinomycetota</taxon>
        <taxon>Actinomycetes</taxon>
        <taxon>Micrococcales</taxon>
        <taxon>Microbacteriaceae</taxon>
        <taxon>Subtercola</taxon>
    </lineage>
</organism>
<keyword evidence="2" id="KW-0186">Copper</keyword>
<evidence type="ECO:0000256" key="2">
    <source>
        <dbReference type="ARBA" id="ARBA00023008"/>
    </source>
</evidence>
<proteinExistence type="predicted"/>
<dbReference type="GO" id="GO:0046688">
    <property type="term" value="P:response to copper ion"/>
    <property type="evidence" value="ECO:0007669"/>
    <property type="project" value="InterPro"/>
</dbReference>
<protein>
    <recommendedName>
        <fullName evidence="5">CopC domain-containing protein</fullName>
    </recommendedName>
</protein>
<dbReference type="AlphaFoldDB" id="A0A917B157"/>
<accession>A0A917B157</accession>
<keyword evidence="7" id="KW-1185">Reference proteome</keyword>
<keyword evidence="4" id="KW-1133">Transmembrane helix</keyword>
<evidence type="ECO:0000256" key="4">
    <source>
        <dbReference type="SAM" id="Phobius"/>
    </source>
</evidence>
<gene>
    <name evidence="6" type="ORF">GCM10011399_03850</name>
</gene>
<evidence type="ECO:0000256" key="3">
    <source>
        <dbReference type="SAM" id="MobiDB-lite"/>
    </source>
</evidence>
<reference evidence="6 7" key="1">
    <citation type="journal article" date="2014" name="Int. J. Syst. Evol. Microbiol.">
        <title>Complete genome sequence of Corynebacterium casei LMG S-19264T (=DSM 44701T), isolated from a smear-ripened cheese.</title>
        <authorList>
            <consortium name="US DOE Joint Genome Institute (JGI-PGF)"/>
            <person name="Walter F."/>
            <person name="Albersmeier A."/>
            <person name="Kalinowski J."/>
            <person name="Ruckert C."/>
        </authorList>
    </citation>
    <scope>NUCLEOTIDE SEQUENCE [LARGE SCALE GENOMIC DNA]</scope>
    <source>
        <strain evidence="6 7">CGMCC 1.12976</strain>
    </source>
</reference>
<keyword evidence="1" id="KW-0732">Signal</keyword>
<dbReference type="Proteomes" id="UP000598775">
    <property type="component" value="Unassembled WGS sequence"/>
</dbReference>
<sequence>MSRSGAPTRGLRAKVVSVLFGGVVAGVLALVPVTSASAHDFLVDSTPAVNSTITEPLSTVSLTFNDLVLDLSGDGASAVLEVTGPDGASTHYETGCPTILGRTVTAPVTLGAPGKYQVSWQIVSSDGHPVSNAIDFTYAPAAGASADATAGATAAAGAVPADTGASGAPSAGGASASATADSSPSAGSANGPACGSSIGSTGVAALPSTAAGSSGANGSLGESVDPWVILGVAGGIVVLAIVGVVVILVLSRRSGTPSVAATESLPKNEPEHPEK</sequence>
<name>A0A917B157_9MICO</name>
<evidence type="ECO:0000259" key="5">
    <source>
        <dbReference type="Pfam" id="PF04234"/>
    </source>
</evidence>
<dbReference type="RefSeq" id="WP_229715038.1">
    <property type="nucleotide sequence ID" value="NZ_BMGP01000001.1"/>
</dbReference>
<feature type="region of interest" description="Disordered" evidence="3">
    <location>
        <begin position="159"/>
        <end position="193"/>
    </location>
</feature>
<comment type="caution">
    <text evidence="6">The sequence shown here is derived from an EMBL/GenBank/DDBJ whole genome shotgun (WGS) entry which is preliminary data.</text>
</comment>
<keyword evidence="4" id="KW-0812">Transmembrane</keyword>
<dbReference type="InterPro" id="IPR007348">
    <property type="entry name" value="CopC_dom"/>
</dbReference>
<dbReference type="InterPro" id="IPR014756">
    <property type="entry name" value="Ig_E-set"/>
</dbReference>
<dbReference type="GO" id="GO:0042597">
    <property type="term" value="C:periplasmic space"/>
    <property type="evidence" value="ECO:0007669"/>
    <property type="project" value="InterPro"/>
</dbReference>
<evidence type="ECO:0000256" key="1">
    <source>
        <dbReference type="ARBA" id="ARBA00022729"/>
    </source>
</evidence>
<evidence type="ECO:0000313" key="7">
    <source>
        <dbReference type="Proteomes" id="UP000598775"/>
    </source>
</evidence>
<feature type="domain" description="CopC" evidence="5">
    <location>
        <begin position="39"/>
        <end position="137"/>
    </location>
</feature>
<dbReference type="SUPFAM" id="SSF81296">
    <property type="entry name" value="E set domains"/>
    <property type="match status" value="1"/>
</dbReference>
<dbReference type="Gene3D" id="2.60.40.1220">
    <property type="match status" value="1"/>
</dbReference>
<dbReference type="EMBL" id="BMGP01000001">
    <property type="protein sequence ID" value="GGF13184.1"/>
    <property type="molecule type" value="Genomic_DNA"/>
</dbReference>
<dbReference type="InterPro" id="IPR014755">
    <property type="entry name" value="Cu-Rt/internalin_Ig-like"/>
</dbReference>